<proteinExistence type="predicted"/>
<dbReference type="AlphaFoldDB" id="A0A0J1BA57"/>
<evidence type="ECO:0000313" key="2">
    <source>
        <dbReference type="Proteomes" id="UP000036367"/>
    </source>
</evidence>
<accession>A0A0J1BA57</accession>
<dbReference type="Proteomes" id="UP000036367">
    <property type="component" value="Unassembled WGS sequence"/>
</dbReference>
<sequence length="55" mass="6781">MFACETWWRANLAKWFFTTYRENTPSVSQTGWRFTGFSRFDELNPSSRKLRLRLW</sequence>
<evidence type="ECO:0000313" key="1">
    <source>
        <dbReference type="EMBL" id="KLU03378.1"/>
    </source>
</evidence>
<gene>
    <name evidence="1" type="ORF">RISK_004690</name>
</gene>
<dbReference type="STRING" id="595434.RISK_004690"/>
<comment type="caution">
    <text evidence="1">The sequence shown here is derived from an EMBL/GenBank/DDBJ whole genome shotgun (WGS) entry which is preliminary data.</text>
</comment>
<name>A0A0J1BA57_RHOIS</name>
<keyword evidence="2" id="KW-1185">Reference proteome</keyword>
<organism evidence="1 2">
    <name type="scientific">Rhodopirellula islandica</name>
    <dbReference type="NCBI Taxonomy" id="595434"/>
    <lineage>
        <taxon>Bacteria</taxon>
        <taxon>Pseudomonadati</taxon>
        <taxon>Planctomycetota</taxon>
        <taxon>Planctomycetia</taxon>
        <taxon>Pirellulales</taxon>
        <taxon>Pirellulaceae</taxon>
        <taxon>Rhodopirellula</taxon>
    </lineage>
</organism>
<reference evidence="1" key="1">
    <citation type="submission" date="2015-05" db="EMBL/GenBank/DDBJ databases">
        <title>Permanent draft genome of Rhodopirellula islandicus K833.</title>
        <authorList>
            <person name="Kizina J."/>
            <person name="Richter M."/>
            <person name="Glockner F.O."/>
            <person name="Harder J."/>
        </authorList>
    </citation>
    <scope>NUCLEOTIDE SEQUENCE [LARGE SCALE GENOMIC DNA]</scope>
    <source>
        <strain evidence="1">K833</strain>
    </source>
</reference>
<dbReference type="PATRIC" id="fig|595434.4.peg.4455"/>
<protein>
    <submittedName>
        <fullName evidence="1">Uncharacterized protein</fullName>
    </submittedName>
</protein>
<dbReference type="EMBL" id="LECT01000038">
    <property type="protein sequence ID" value="KLU03378.1"/>
    <property type="molecule type" value="Genomic_DNA"/>
</dbReference>